<dbReference type="PANTHER" id="PTHR38790">
    <property type="entry name" value="2EXR DOMAIN-CONTAINING PROTEIN-RELATED"/>
    <property type="match status" value="1"/>
</dbReference>
<organism evidence="1 2">
    <name type="scientific">Imshaugia aleurites</name>
    <dbReference type="NCBI Taxonomy" id="172621"/>
    <lineage>
        <taxon>Eukaryota</taxon>
        <taxon>Fungi</taxon>
        <taxon>Dikarya</taxon>
        <taxon>Ascomycota</taxon>
        <taxon>Pezizomycotina</taxon>
        <taxon>Lecanoromycetes</taxon>
        <taxon>OSLEUM clade</taxon>
        <taxon>Lecanoromycetidae</taxon>
        <taxon>Lecanorales</taxon>
        <taxon>Lecanorineae</taxon>
        <taxon>Parmeliaceae</taxon>
        <taxon>Imshaugia</taxon>
    </lineage>
</organism>
<reference evidence="1" key="1">
    <citation type="submission" date="2021-03" db="EMBL/GenBank/DDBJ databases">
        <authorList>
            <person name="Tagirdzhanova G."/>
        </authorList>
    </citation>
    <scope>NUCLEOTIDE SEQUENCE</scope>
</reference>
<proteinExistence type="predicted"/>
<dbReference type="EMBL" id="CAJPDT010000002">
    <property type="protein sequence ID" value="CAF9905751.1"/>
    <property type="molecule type" value="Genomic_DNA"/>
</dbReference>
<evidence type="ECO:0000313" key="2">
    <source>
        <dbReference type="Proteomes" id="UP000664534"/>
    </source>
</evidence>
<accession>A0A8H3EMU1</accession>
<name>A0A8H3EMU1_9LECA</name>
<dbReference type="AlphaFoldDB" id="A0A8H3EMU1"/>
<gene>
    <name evidence="1" type="ORF">IMSHALPRED_003961</name>
</gene>
<keyword evidence="2" id="KW-1185">Reference proteome</keyword>
<sequence length="282" mass="32681">MSANKSYGALFRLPREIRDEIYSHYFDRTYVVFWSYYKYTSYQRSVQKDYSGKLADLAILRISQSISSDATNILYSKAASKATTFKYDFRLNPRWIHSLPPTKQATDRMTNVEFEVLIDYEFQELLTDQEDDSSAFRMEPLCEATVDRFVGTSVLRDSFRTTLRLKEGNKGMAQIDASFGHLTRTRFFQTLKIFNGFRKLHIVLVWKPDDRWSVSRGQKNVGKVKKELEPHLGPCSVKSEYCSRRGDDTTIELEFQPLKFHQECLRVDPALAGETGQGSEHA</sequence>
<protein>
    <submittedName>
        <fullName evidence="1">Uncharacterized protein</fullName>
    </submittedName>
</protein>
<dbReference type="Proteomes" id="UP000664534">
    <property type="component" value="Unassembled WGS sequence"/>
</dbReference>
<evidence type="ECO:0000313" key="1">
    <source>
        <dbReference type="EMBL" id="CAF9905751.1"/>
    </source>
</evidence>
<comment type="caution">
    <text evidence="1">The sequence shown here is derived from an EMBL/GenBank/DDBJ whole genome shotgun (WGS) entry which is preliminary data.</text>
</comment>
<dbReference type="OrthoDB" id="10517956at2759"/>